<dbReference type="Proteomes" id="UP000640786">
    <property type="component" value="Unassembled WGS sequence"/>
</dbReference>
<name>A0ABR8R5S7_9BACI</name>
<feature type="chain" id="PRO_5046856770" description="SbsC C-terminal domain-containing protein" evidence="1">
    <location>
        <begin position="31"/>
        <end position="706"/>
    </location>
</feature>
<evidence type="ECO:0000313" key="2">
    <source>
        <dbReference type="EMBL" id="MBD7943149.1"/>
    </source>
</evidence>
<sequence>MNGKHMKKIVVAFVLVISLLSNSFVGAAYASPIDTVEKAQIQIENTMKTSSKSPFLSSIIDQTVAKLFMAMLYVVPPASKVKESDEKVIKVVRATYEKLTKNQKKLVDITRLVDAENALIALKAAKEDKLIAAKVVALIDQIKKDSSASEYKNAISVAQAEYSKLTNNQKALVTNSDKLIKEVADLKAAEAETAKITPSTIGELVEGDILLDKISALIGEDYSVALTSTPEGMVVDGRIVQPEIGEEAKSGTVVMLLTRADGTKVEHSVELTLKAKVKVEKGLVHISLYKDSTSSMNKIDFATVSNFALKNKETNKVYNVGTSPSNQKHVFQMKDLPAGSYTIEVNTPDVFLVERIDLGDTYKETVYHPDTNPVVIAKDKTTYVKIVLKSEITLQDIKPLENITVPYDITFEEFQAALPKQGKIVDSTGEEHAVALKWDVRPFQFENYKKPGTMTLSSEFFSLPIEVSNSTPAQRLDMTIQVTFAEPEKGNTQVSLFRDSTSSMNKIDFTNISNFSLKNKKTNKVYQVGTTPSNQKHVYQMKDIPEGAYTIHFDTLDTMSVDKIELGEAYKETTYHADSNPLVITKNKTAYVKIVLKSEVTLQSINPLEPLTVPSDITYDEFLAQLPKQTTIVDSDGDEHTVAISWDVRPFQFTNYKKPGTASLTSQFFQLPVEVSNSTPAQRLEVGLQVIFEAPETSNIVQDEEQ</sequence>
<protein>
    <recommendedName>
        <fullName evidence="4">SbsC C-terminal domain-containing protein</fullName>
    </recommendedName>
</protein>
<keyword evidence="3" id="KW-1185">Reference proteome</keyword>
<accession>A0ABR8R5S7</accession>
<feature type="signal peptide" evidence="1">
    <location>
        <begin position="1"/>
        <end position="30"/>
    </location>
</feature>
<evidence type="ECO:0000313" key="3">
    <source>
        <dbReference type="Proteomes" id="UP000640786"/>
    </source>
</evidence>
<evidence type="ECO:0000256" key="1">
    <source>
        <dbReference type="SAM" id="SignalP"/>
    </source>
</evidence>
<evidence type="ECO:0008006" key="4">
    <source>
        <dbReference type="Google" id="ProtNLM"/>
    </source>
</evidence>
<dbReference type="EMBL" id="JACSQO010000001">
    <property type="protein sequence ID" value="MBD7943149.1"/>
    <property type="molecule type" value="Genomic_DNA"/>
</dbReference>
<reference evidence="2 3" key="1">
    <citation type="submission" date="2020-08" db="EMBL/GenBank/DDBJ databases">
        <title>A Genomic Blueprint of the Chicken Gut Microbiome.</title>
        <authorList>
            <person name="Gilroy R."/>
            <person name="Ravi A."/>
            <person name="Getino M."/>
            <person name="Pursley I."/>
            <person name="Horton D.L."/>
            <person name="Alikhan N.-F."/>
            <person name="Baker D."/>
            <person name="Gharbi K."/>
            <person name="Hall N."/>
            <person name="Watson M."/>
            <person name="Adriaenssens E.M."/>
            <person name="Foster-Nyarko E."/>
            <person name="Jarju S."/>
            <person name="Secka A."/>
            <person name="Antonio M."/>
            <person name="Oren A."/>
            <person name="Chaudhuri R."/>
            <person name="La Ragione R.M."/>
            <person name="Hildebrand F."/>
            <person name="Pallen M.J."/>
        </authorList>
    </citation>
    <scope>NUCLEOTIDE SEQUENCE [LARGE SCALE GENOMIC DNA]</scope>
    <source>
        <strain evidence="2 3">Sa2BUA9</strain>
    </source>
</reference>
<dbReference type="RefSeq" id="WP_191696563.1">
    <property type="nucleotide sequence ID" value="NZ_JACSQO010000001.1"/>
</dbReference>
<keyword evidence="1" id="KW-0732">Signal</keyword>
<gene>
    <name evidence="2" type="ORF">H9650_03380</name>
</gene>
<proteinExistence type="predicted"/>
<organism evidence="2 3">
    <name type="scientific">Psychrobacillus faecigallinarum</name>
    <dbReference type="NCBI Taxonomy" id="2762235"/>
    <lineage>
        <taxon>Bacteria</taxon>
        <taxon>Bacillati</taxon>
        <taxon>Bacillota</taxon>
        <taxon>Bacilli</taxon>
        <taxon>Bacillales</taxon>
        <taxon>Bacillaceae</taxon>
        <taxon>Psychrobacillus</taxon>
    </lineage>
</organism>
<comment type="caution">
    <text evidence="2">The sequence shown here is derived from an EMBL/GenBank/DDBJ whole genome shotgun (WGS) entry which is preliminary data.</text>
</comment>